<dbReference type="GO" id="GO:0046872">
    <property type="term" value="F:metal ion binding"/>
    <property type="evidence" value="ECO:0007669"/>
    <property type="project" value="UniProtKB-KW"/>
</dbReference>
<proteinExistence type="inferred from homology"/>
<evidence type="ECO:0000256" key="6">
    <source>
        <dbReference type="ARBA" id="ARBA00022801"/>
    </source>
</evidence>
<keyword evidence="3" id="KW-0963">Cytoplasm</keyword>
<dbReference type="InterPro" id="IPR038502">
    <property type="entry name" value="M1_LTA-4_hydro/amino_C_sf"/>
</dbReference>
<evidence type="ECO:0000256" key="3">
    <source>
        <dbReference type="ARBA" id="ARBA00022490"/>
    </source>
</evidence>
<evidence type="ECO:0000256" key="7">
    <source>
        <dbReference type="ARBA" id="ARBA00022833"/>
    </source>
</evidence>
<dbReference type="GO" id="GO:0006508">
    <property type="term" value="P:proteolysis"/>
    <property type="evidence" value="ECO:0007669"/>
    <property type="project" value="UniProtKB-KW"/>
</dbReference>
<dbReference type="SUPFAM" id="SSF55486">
    <property type="entry name" value="Metalloproteases ('zincins'), catalytic domain"/>
    <property type="match status" value="1"/>
</dbReference>
<organism evidence="13 14">
    <name type="scientific">Phytophthora oleae</name>
    <dbReference type="NCBI Taxonomy" id="2107226"/>
    <lineage>
        <taxon>Eukaryota</taxon>
        <taxon>Sar</taxon>
        <taxon>Stramenopiles</taxon>
        <taxon>Oomycota</taxon>
        <taxon>Peronosporomycetes</taxon>
        <taxon>Peronosporales</taxon>
        <taxon>Peronosporaceae</taxon>
        <taxon>Phytophthora</taxon>
    </lineage>
</organism>
<dbReference type="SUPFAM" id="SSF63737">
    <property type="entry name" value="Leukotriene A4 hydrolase N-terminal domain"/>
    <property type="match status" value="1"/>
</dbReference>
<comment type="cofactor">
    <cofactor evidence="11">
        <name>Zn(2+)</name>
        <dbReference type="ChEBI" id="CHEBI:29105"/>
    </cofactor>
    <text evidence="11">Binds 1 zinc ion per subunit.</text>
</comment>
<feature type="binding site" evidence="11">
    <location>
        <position position="310"/>
    </location>
    <ligand>
        <name>Zn(2+)</name>
        <dbReference type="ChEBI" id="CHEBI:29105"/>
        <note>catalytic</note>
    </ligand>
</feature>
<dbReference type="PRINTS" id="PR00756">
    <property type="entry name" value="ALADIPTASE"/>
</dbReference>
<dbReference type="SMART" id="SM01263">
    <property type="entry name" value="Leuk-A4-hydro_C"/>
    <property type="match status" value="1"/>
</dbReference>
<dbReference type="CDD" id="cd09599">
    <property type="entry name" value="M1_LTA4H"/>
    <property type="match status" value="1"/>
</dbReference>
<evidence type="ECO:0000259" key="12">
    <source>
        <dbReference type="SMART" id="SM01263"/>
    </source>
</evidence>
<evidence type="ECO:0000256" key="1">
    <source>
        <dbReference type="ARBA" id="ARBA00004496"/>
    </source>
</evidence>
<comment type="subcellular location">
    <subcellularLocation>
        <location evidence="1">Cytoplasm</location>
    </subcellularLocation>
</comment>
<dbReference type="PANTHER" id="PTHR45726">
    <property type="entry name" value="LEUKOTRIENE A-4 HYDROLASE"/>
    <property type="match status" value="1"/>
</dbReference>
<dbReference type="InterPro" id="IPR016024">
    <property type="entry name" value="ARM-type_fold"/>
</dbReference>
<dbReference type="EMBL" id="JBIMZQ010000016">
    <property type="protein sequence ID" value="KAL3666637.1"/>
    <property type="molecule type" value="Genomic_DNA"/>
</dbReference>
<keyword evidence="7 11" id="KW-0862">Zinc</keyword>
<evidence type="ECO:0000256" key="2">
    <source>
        <dbReference type="ARBA" id="ARBA00010136"/>
    </source>
</evidence>
<comment type="similarity">
    <text evidence="2">Belongs to the peptidase M1 family.</text>
</comment>
<evidence type="ECO:0000256" key="5">
    <source>
        <dbReference type="ARBA" id="ARBA00022723"/>
    </source>
</evidence>
<dbReference type="InterPro" id="IPR042097">
    <property type="entry name" value="Aminopeptidase_N-like_N_sf"/>
</dbReference>
<dbReference type="Gene3D" id="2.60.40.1730">
    <property type="entry name" value="tricorn interacting facor f3 domain"/>
    <property type="match status" value="1"/>
</dbReference>
<feature type="domain" description="Peptidase M1 leukotriene A4 hydrolase/aminopeptidase C-terminal" evidence="12">
    <location>
        <begin position="486"/>
        <end position="634"/>
    </location>
</feature>
<evidence type="ECO:0000256" key="8">
    <source>
        <dbReference type="ARBA" id="ARBA00023049"/>
    </source>
</evidence>
<dbReference type="Gene3D" id="3.30.2010.30">
    <property type="match status" value="1"/>
</dbReference>
<evidence type="ECO:0000256" key="10">
    <source>
        <dbReference type="PIRSR" id="PIRSR634015-2"/>
    </source>
</evidence>
<dbReference type="SUPFAM" id="SSF48371">
    <property type="entry name" value="ARM repeat"/>
    <property type="match status" value="1"/>
</dbReference>
<feature type="binding site" evidence="10">
    <location>
        <begin position="139"/>
        <end position="141"/>
    </location>
    <ligand>
        <name>a peptide</name>
        <dbReference type="ChEBI" id="CHEBI:60466"/>
    </ligand>
</feature>
<dbReference type="Pfam" id="PF09127">
    <property type="entry name" value="Leuk-A4-hydro_C"/>
    <property type="match status" value="1"/>
</dbReference>
<gene>
    <name evidence="13" type="ORF">V7S43_008259</name>
</gene>
<comment type="caution">
    <text evidence="13">The sequence shown here is derived from an EMBL/GenBank/DDBJ whole genome shotgun (WGS) entry which is preliminary data.</text>
</comment>
<evidence type="ECO:0000256" key="4">
    <source>
        <dbReference type="ARBA" id="ARBA00022670"/>
    </source>
</evidence>
<dbReference type="Pfam" id="PF01433">
    <property type="entry name" value="Peptidase_M1"/>
    <property type="match status" value="1"/>
</dbReference>
<name>A0ABD3FLA5_9STRA</name>
<evidence type="ECO:0000256" key="11">
    <source>
        <dbReference type="PIRSR" id="PIRSR634015-3"/>
    </source>
</evidence>
<keyword evidence="5 11" id="KW-0479">Metal-binding</keyword>
<dbReference type="GO" id="GO:0008237">
    <property type="term" value="F:metallopeptidase activity"/>
    <property type="evidence" value="ECO:0007669"/>
    <property type="project" value="UniProtKB-KW"/>
</dbReference>
<feature type="active site" description="Proton donor" evidence="9">
    <location>
        <position position="399"/>
    </location>
</feature>
<keyword evidence="14" id="KW-1185">Reference proteome</keyword>
<feature type="active site" description="Proton acceptor" evidence="9">
    <location>
        <position position="311"/>
    </location>
</feature>
<dbReference type="InterPro" id="IPR015211">
    <property type="entry name" value="Peptidase_M1_C"/>
</dbReference>
<evidence type="ECO:0000313" key="14">
    <source>
        <dbReference type="Proteomes" id="UP001632037"/>
    </source>
</evidence>
<dbReference type="InterPro" id="IPR001930">
    <property type="entry name" value="Peptidase_M1"/>
</dbReference>
<sequence>MTAEVRDPATCAALSEFLTDHVDLELEVHMATKRVSGVATLSVKRLSEPAKILNVDVFHLTIHSVCVALPDEDTIAAQWSVKPFTVFGEMLEVEIPDELVLASAFELTIRYETNPASPGVCWLEKEQTAGKKLPFMYTQGQEVLNRSFFPCQDSPSVRVTYTASVIVPKELVCVMSAKRCGVEDYVPDNEEGEEEAIPIKKKFTFEMKQSIPVYLVAMAVGDLVEAEVGPRSSIWTEPCMIEAATKEFDGVLEEYLTIGEQLFGDYLWERYDMLVMPPSFPYGGMENPRLTFVSPCTIAGDQSLVSIVAHELSHSWFGNLVTNATWSDFFLNEGFTMYAERRITEVSNGRALSCLDAKLGEALLREEISSLGEQSPLTRLRVPLDEGIDPGDCYNMCAYEKGYAFVCYLRSLVGSDQVFDDFLKQYCAEYRFQSIPAETMISFLLKSFPHLGNASGTDLKVGISFNTWLNEPGYPHFTPDLSHAQEIMQNCESLAFHWSSSSIPVQPSVLYLSEEAKQWEARLILYFLDCFLETKFSSVDVVIALGDTLSLWDSKNSEILFRWALVLIRNAASSKLFVVRRFLEMQGKQKFQLPVYRLLTASTNDEVRKFASETYAATKTMLHVVVRDRIELLLAAMQK</sequence>
<feature type="binding site" evidence="11">
    <location>
        <position position="314"/>
    </location>
    <ligand>
        <name>Zn(2+)</name>
        <dbReference type="ChEBI" id="CHEBI:29105"/>
        <note>catalytic</note>
    </ligand>
</feature>
<dbReference type="Proteomes" id="UP001632037">
    <property type="component" value="Unassembled WGS sequence"/>
</dbReference>
<feature type="binding site" evidence="10">
    <location>
        <begin position="588"/>
        <end position="590"/>
    </location>
    <ligand>
        <name>a peptide</name>
        <dbReference type="ChEBI" id="CHEBI:60466"/>
    </ligand>
</feature>
<evidence type="ECO:0000256" key="9">
    <source>
        <dbReference type="PIRSR" id="PIRSR634015-1"/>
    </source>
</evidence>
<evidence type="ECO:0000313" key="13">
    <source>
        <dbReference type="EMBL" id="KAL3666637.1"/>
    </source>
</evidence>
<dbReference type="Pfam" id="PF17900">
    <property type="entry name" value="Peptidase_M1_N"/>
    <property type="match status" value="1"/>
</dbReference>
<accession>A0ABD3FLA5</accession>
<dbReference type="PANTHER" id="PTHR45726:SF3">
    <property type="entry name" value="LEUKOTRIENE A-4 HYDROLASE"/>
    <property type="match status" value="1"/>
</dbReference>
<dbReference type="FunFam" id="3.30.2010.30:FF:000001">
    <property type="entry name" value="Leukotriene A(4) hydrolase"/>
    <property type="match status" value="1"/>
</dbReference>
<reference evidence="13 14" key="1">
    <citation type="submission" date="2024-09" db="EMBL/GenBank/DDBJ databases">
        <title>Genome sequencing and assembly of Phytophthora oleae, isolate VK10A, causative agent of rot of olive drupes.</title>
        <authorList>
            <person name="Conti Taguali S."/>
            <person name="Riolo M."/>
            <person name="La Spada F."/>
            <person name="Cacciola S.O."/>
            <person name="Dionisio G."/>
        </authorList>
    </citation>
    <scope>NUCLEOTIDE SEQUENCE [LARGE SCALE GENOMIC DNA]</scope>
    <source>
        <strain evidence="13 14">VK10A</strain>
    </source>
</reference>
<keyword evidence="6" id="KW-0378">Hydrolase</keyword>
<dbReference type="Gene3D" id="1.10.390.10">
    <property type="entry name" value="Neutral Protease Domain 2"/>
    <property type="match status" value="1"/>
</dbReference>
<feature type="binding site" evidence="11">
    <location>
        <position position="333"/>
    </location>
    <ligand>
        <name>Zn(2+)</name>
        <dbReference type="ChEBI" id="CHEBI:29105"/>
        <note>catalytic</note>
    </ligand>
</feature>
<dbReference type="InterPro" id="IPR049980">
    <property type="entry name" value="LTA4H_cat"/>
</dbReference>
<keyword evidence="8" id="KW-0482">Metalloprotease</keyword>
<dbReference type="InterPro" id="IPR014782">
    <property type="entry name" value="Peptidase_M1_dom"/>
</dbReference>
<keyword evidence="4" id="KW-0645">Protease</keyword>
<feature type="binding site" evidence="10">
    <location>
        <begin position="281"/>
        <end position="286"/>
    </location>
    <ligand>
        <name>a peptide</name>
        <dbReference type="ChEBI" id="CHEBI:60466"/>
    </ligand>
</feature>
<dbReference type="InterPro" id="IPR027268">
    <property type="entry name" value="Peptidase_M4/M1_CTD_sf"/>
</dbReference>
<dbReference type="InterPro" id="IPR034015">
    <property type="entry name" value="M1_LTA4H"/>
</dbReference>
<dbReference type="InterPro" id="IPR045357">
    <property type="entry name" value="Aminopeptidase_N-like_N"/>
</dbReference>
<protein>
    <recommendedName>
        <fullName evidence="12">Peptidase M1 leukotriene A4 hydrolase/aminopeptidase C-terminal domain-containing protein</fullName>
    </recommendedName>
</protein>
<dbReference type="Gene3D" id="1.25.40.320">
    <property type="entry name" value="Peptidase M1, leukotriene A4 hydrolase/aminopeptidase C-terminal domain"/>
    <property type="match status" value="1"/>
</dbReference>
<dbReference type="AlphaFoldDB" id="A0ABD3FLA5"/>
<dbReference type="GO" id="GO:0005737">
    <property type="term" value="C:cytoplasm"/>
    <property type="evidence" value="ECO:0007669"/>
    <property type="project" value="UniProtKB-SubCell"/>
</dbReference>